<evidence type="ECO:0000313" key="10">
    <source>
        <dbReference type="Proteomes" id="UP001596201"/>
    </source>
</evidence>
<feature type="domain" description="ABC transporter" evidence="8">
    <location>
        <begin position="7"/>
        <end position="257"/>
    </location>
</feature>
<organism evidence="9 10">
    <name type="scientific">Salinirubrum litoreum</name>
    <dbReference type="NCBI Taxonomy" id="1126234"/>
    <lineage>
        <taxon>Archaea</taxon>
        <taxon>Methanobacteriati</taxon>
        <taxon>Methanobacteriota</taxon>
        <taxon>Stenosarchaea group</taxon>
        <taxon>Halobacteria</taxon>
        <taxon>Halobacteriales</taxon>
        <taxon>Haloferacaceae</taxon>
        <taxon>Salinirubrum</taxon>
    </lineage>
</organism>
<keyword evidence="6" id="KW-0472">Membrane</keyword>
<evidence type="ECO:0000256" key="7">
    <source>
        <dbReference type="SAM" id="MobiDB-lite"/>
    </source>
</evidence>
<dbReference type="Proteomes" id="UP001596201">
    <property type="component" value="Unassembled WGS sequence"/>
</dbReference>
<keyword evidence="3" id="KW-1003">Cell membrane</keyword>
<evidence type="ECO:0000256" key="3">
    <source>
        <dbReference type="ARBA" id="ARBA00022475"/>
    </source>
</evidence>
<keyword evidence="5 9" id="KW-0067">ATP-binding</keyword>
<protein>
    <submittedName>
        <fullName evidence="9">ABC transporter ATP-binding protein</fullName>
    </submittedName>
</protein>
<dbReference type="InterPro" id="IPR027417">
    <property type="entry name" value="P-loop_NTPase"/>
</dbReference>
<dbReference type="InterPro" id="IPR003439">
    <property type="entry name" value="ABC_transporter-like_ATP-bd"/>
</dbReference>
<evidence type="ECO:0000313" key="9">
    <source>
        <dbReference type="EMBL" id="MFC5368976.1"/>
    </source>
</evidence>
<evidence type="ECO:0000256" key="4">
    <source>
        <dbReference type="ARBA" id="ARBA00022741"/>
    </source>
</evidence>
<dbReference type="FunFam" id="3.40.50.300:FF:000016">
    <property type="entry name" value="Oligopeptide ABC transporter ATP-binding component"/>
    <property type="match status" value="1"/>
</dbReference>
<feature type="region of interest" description="Disordered" evidence="7">
    <location>
        <begin position="325"/>
        <end position="346"/>
    </location>
</feature>
<evidence type="ECO:0000259" key="8">
    <source>
        <dbReference type="PROSITE" id="PS50893"/>
    </source>
</evidence>
<accession>A0ABD5RGL7</accession>
<keyword evidence="2" id="KW-0813">Transport</keyword>
<comment type="caution">
    <text evidence="9">The sequence shown here is derived from an EMBL/GenBank/DDBJ whole genome shotgun (WGS) entry which is preliminary data.</text>
</comment>
<dbReference type="NCBIfam" id="TIGR01727">
    <property type="entry name" value="oligo_HPY"/>
    <property type="match status" value="1"/>
</dbReference>
<proteinExistence type="predicted"/>
<dbReference type="AlphaFoldDB" id="A0ABD5RGL7"/>
<evidence type="ECO:0000256" key="6">
    <source>
        <dbReference type="ARBA" id="ARBA00023136"/>
    </source>
</evidence>
<dbReference type="PROSITE" id="PS50893">
    <property type="entry name" value="ABC_TRANSPORTER_2"/>
    <property type="match status" value="1"/>
</dbReference>
<comment type="subcellular location">
    <subcellularLocation>
        <location evidence="1">Cell membrane</location>
        <topology evidence="1">Peripheral membrane protein</topology>
    </subcellularLocation>
</comment>
<dbReference type="InterPro" id="IPR050388">
    <property type="entry name" value="ABC_Ni/Peptide_Import"/>
</dbReference>
<dbReference type="PROSITE" id="PS00211">
    <property type="entry name" value="ABC_TRANSPORTER_1"/>
    <property type="match status" value="1"/>
</dbReference>
<sequence length="346" mass="37840">MSTDAVLEVKNLETRFYTEEGVVEAVDGNSFTLEEGEMLGIVGESGSGKSVTAMSIMGLIDDPGRIEAGEILYRGDDLLQKSNREMRRIRGNDISMVFQDPMTSLNPVFTVGSQISRIVQKHMGLSKAAARERTIQLLEDVGIPEAEGRVDDYPHQFSGGMRQRVLIAMAISCDPDVLIADEPTTALDVTIEAQIFELLEDLQAKYGMSVILITHDLGVVAGTCDRVAVVYAGNIVERATVTELFESPRHPYTRGLMRSIPKLRRDEEQLTPIEGKIPDLAALPSGCSFHPRCEHATEDCRQVDPELREIAPGRQAACLNAYGYDREGPDGHASSRATTDGGVTDE</sequence>
<dbReference type="PANTHER" id="PTHR43297:SF2">
    <property type="entry name" value="DIPEPTIDE TRANSPORT ATP-BINDING PROTEIN DPPD"/>
    <property type="match status" value="1"/>
</dbReference>
<dbReference type="InterPro" id="IPR013563">
    <property type="entry name" value="Oligopep_ABC_C"/>
</dbReference>
<dbReference type="GO" id="GO:0005524">
    <property type="term" value="F:ATP binding"/>
    <property type="evidence" value="ECO:0007669"/>
    <property type="project" value="UniProtKB-KW"/>
</dbReference>
<dbReference type="SMART" id="SM00382">
    <property type="entry name" value="AAA"/>
    <property type="match status" value="1"/>
</dbReference>
<keyword evidence="10" id="KW-1185">Reference proteome</keyword>
<keyword evidence="4" id="KW-0547">Nucleotide-binding</keyword>
<dbReference type="Pfam" id="PF08352">
    <property type="entry name" value="oligo_HPY"/>
    <property type="match status" value="1"/>
</dbReference>
<evidence type="ECO:0000256" key="2">
    <source>
        <dbReference type="ARBA" id="ARBA00022448"/>
    </source>
</evidence>
<dbReference type="InterPro" id="IPR017871">
    <property type="entry name" value="ABC_transporter-like_CS"/>
</dbReference>
<reference evidence="9 10" key="1">
    <citation type="journal article" date="2019" name="Int. J. Syst. Evol. Microbiol.">
        <title>The Global Catalogue of Microorganisms (GCM) 10K type strain sequencing project: providing services to taxonomists for standard genome sequencing and annotation.</title>
        <authorList>
            <consortium name="The Broad Institute Genomics Platform"/>
            <consortium name="The Broad Institute Genome Sequencing Center for Infectious Disease"/>
            <person name="Wu L."/>
            <person name="Ma J."/>
        </authorList>
    </citation>
    <scope>NUCLEOTIDE SEQUENCE [LARGE SCALE GENOMIC DNA]</scope>
    <source>
        <strain evidence="9 10">CGMCC 1.12237</strain>
    </source>
</reference>
<dbReference type="PANTHER" id="PTHR43297">
    <property type="entry name" value="OLIGOPEPTIDE TRANSPORT ATP-BINDING PROTEIN APPD"/>
    <property type="match status" value="1"/>
</dbReference>
<dbReference type="EMBL" id="JBHSKX010000004">
    <property type="protein sequence ID" value="MFC5368976.1"/>
    <property type="molecule type" value="Genomic_DNA"/>
</dbReference>
<dbReference type="RefSeq" id="WP_227231033.1">
    <property type="nucleotide sequence ID" value="NZ_JAJCVJ010000003.1"/>
</dbReference>
<dbReference type="GO" id="GO:0005886">
    <property type="term" value="C:plasma membrane"/>
    <property type="evidence" value="ECO:0007669"/>
    <property type="project" value="UniProtKB-SubCell"/>
</dbReference>
<dbReference type="CDD" id="cd03257">
    <property type="entry name" value="ABC_NikE_OppD_transporters"/>
    <property type="match status" value="1"/>
</dbReference>
<dbReference type="Pfam" id="PF00005">
    <property type="entry name" value="ABC_tran"/>
    <property type="match status" value="1"/>
</dbReference>
<evidence type="ECO:0000256" key="1">
    <source>
        <dbReference type="ARBA" id="ARBA00004202"/>
    </source>
</evidence>
<dbReference type="Gene3D" id="3.40.50.300">
    <property type="entry name" value="P-loop containing nucleotide triphosphate hydrolases"/>
    <property type="match status" value="1"/>
</dbReference>
<gene>
    <name evidence="9" type="ORF">ACFPJ5_18780</name>
</gene>
<evidence type="ECO:0000256" key="5">
    <source>
        <dbReference type="ARBA" id="ARBA00022840"/>
    </source>
</evidence>
<name>A0ABD5RGL7_9EURY</name>
<dbReference type="SUPFAM" id="SSF52540">
    <property type="entry name" value="P-loop containing nucleoside triphosphate hydrolases"/>
    <property type="match status" value="1"/>
</dbReference>
<dbReference type="InterPro" id="IPR003593">
    <property type="entry name" value="AAA+_ATPase"/>
</dbReference>